<keyword evidence="3" id="KW-1185">Reference proteome</keyword>
<name>A0A2G1MCM6_9RHOB</name>
<evidence type="ECO:0000313" key="2">
    <source>
        <dbReference type="EMBL" id="PHP26481.1"/>
    </source>
</evidence>
<dbReference type="SUPFAM" id="SSF75304">
    <property type="entry name" value="Amidase signature (AS) enzymes"/>
    <property type="match status" value="1"/>
</dbReference>
<dbReference type="InterPro" id="IPR023631">
    <property type="entry name" value="Amidase_dom"/>
</dbReference>
<dbReference type="OrthoDB" id="9777859at2"/>
<gene>
    <name evidence="2" type="ORF">CJ301_16300</name>
</gene>
<sequence>MSGSGWSPGTASRRLAALLDRLGPEGGPRGVYTSVFAESARTDAERAQNADGPLAGALVSVKGLYDVAGEITHAGTRFLEEGPPAGADAPAVARLRAAGAVLTGHTAMSELAYSGLGLNDHHGTADNPAWPGRIPGGSTSGGAASVAAGLADLAIGSDTGGSLRIPAAFCGLTGFKPTQSSVPRDGTVPLSDSLDSLGPMARDVEGCAATWRVMAGRDAPETAPAPLRLRVARNFGFDDLAPEIAEGFEALLGRLRDLGCEIDETPLPLLDDAAAIPPWHLTAVECRAHHETAFREKAETFDPRVHARMARADEVSAVAYRRTLNSRAGFARAFSDALAGQALLLPTVAILPPTPEQLEADEAFNRLNLLALRNTTLGNIADGCSIALPYRRHGTLLSAMLIAGRDADERLLATASGLEPALRAISAGS</sequence>
<organism evidence="2 3">
    <name type="scientific">Limimaricola cinnabarinus</name>
    <dbReference type="NCBI Taxonomy" id="1125964"/>
    <lineage>
        <taxon>Bacteria</taxon>
        <taxon>Pseudomonadati</taxon>
        <taxon>Pseudomonadota</taxon>
        <taxon>Alphaproteobacteria</taxon>
        <taxon>Rhodobacterales</taxon>
        <taxon>Paracoccaceae</taxon>
        <taxon>Limimaricola</taxon>
    </lineage>
</organism>
<protein>
    <submittedName>
        <fullName evidence="2">Amidase</fullName>
    </submittedName>
</protein>
<dbReference type="PANTHER" id="PTHR11895">
    <property type="entry name" value="TRANSAMIDASE"/>
    <property type="match status" value="1"/>
</dbReference>
<dbReference type="AlphaFoldDB" id="A0A2G1MCM6"/>
<feature type="domain" description="Amidase" evidence="1">
    <location>
        <begin position="36"/>
        <end position="412"/>
    </location>
</feature>
<accession>A0A2G1MCM6</accession>
<dbReference type="Proteomes" id="UP000221860">
    <property type="component" value="Unassembled WGS sequence"/>
</dbReference>
<dbReference type="InterPro" id="IPR036928">
    <property type="entry name" value="AS_sf"/>
</dbReference>
<evidence type="ECO:0000259" key="1">
    <source>
        <dbReference type="Pfam" id="PF01425"/>
    </source>
</evidence>
<dbReference type="RefSeq" id="WP_099278426.1">
    <property type="nucleotide sequence ID" value="NZ_KZ304976.1"/>
</dbReference>
<dbReference type="GO" id="GO:0003824">
    <property type="term" value="F:catalytic activity"/>
    <property type="evidence" value="ECO:0007669"/>
    <property type="project" value="InterPro"/>
</dbReference>
<reference evidence="2 3" key="1">
    <citation type="submission" date="2017-08" db="EMBL/GenBank/DDBJ databases">
        <title>Draft Genome Sequence of Loktanella cinnabarina Strain XM1, Isolated from Coastal Surface Water.</title>
        <authorList>
            <person name="Ma R."/>
            <person name="Wang J."/>
            <person name="Wang Q."/>
            <person name="Ma Z."/>
            <person name="Li J."/>
            <person name="Chen L."/>
        </authorList>
    </citation>
    <scope>NUCLEOTIDE SEQUENCE [LARGE SCALE GENOMIC DNA]</scope>
    <source>
        <strain evidence="2 3">XM1</strain>
    </source>
</reference>
<dbReference type="PANTHER" id="PTHR11895:SF176">
    <property type="entry name" value="AMIDASE AMID-RELATED"/>
    <property type="match status" value="1"/>
</dbReference>
<comment type="caution">
    <text evidence="2">The sequence shown here is derived from an EMBL/GenBank/DDBJ whole genome shotgun (WGS) entry which is preliminary data.</text>
</comment>
<dbReference type="Gene3D" id="3.90.1300.10">
    <property type="entry name" value="Amidase signature (AS) domain"/>
    <property type="match status" value="1"/>
</dbReference>
<evidence type="ECO:0000313" key="3">
    <source>
        <dbReference type="Proteomes" id="UP000221860"/>
    </source>
</evidence>
<dbReference type="Pfam" id="PF01425">
    <property type="entry name" value="Amidase"/>
    <property type="match status" value="1"/>
</dbReference>
<proteinExistence type="predicted"/>
<dbReference type="EMBL" id="NQWH01000036">
    <property type="protein sequence ID" value="PHP26481.1"/>
    <property type="molecule type" value="Genomic_DNA"/>
</dbReference>
<dbReference type="InterPro" id="IPR000120">
    <property type="entry name" value="Amidase"/>
</dbReference>